<evidence type="ECO:0000256" key="14">
    <source>
        <dbReference type="ARBA" id="ARBA00049229"/>
    </source>
</evidence>
<dbReference type="PANTHER" id="PTHR11825:SF44">
    <property type="entry name" value="BRANCHED-CHAIN-AMINO-ACID AMINOTRANSFERASE"/>
    <property type="match status" value="1"/>
</dbReference>
<keyword evidence="8 18" id="KW-0028">Amino-acid biosynthesis</keyword>
<keyword evidence="10 17" id="KW-0663">Pyridoxal phosphate</keyword>
<evidence type="ECO:0000256" key="10">
    <source>
        <dbReference type="ARBA" id="ARBA00022898"/>
    </source>
</evidence>
<dbReference type="NCBIfam" id="NF009897">
    <property type="entry name" value="PRK13357.1"/>
    <property type="match status" value="1"/>
</dbReference>
<dbReference type="InterPro" id="IPR005786">
    <property type="entry name" value="B_amino_transII"/>
</dbReference>
<reference evidence="19" key="2">
    <citation type="submission" date="2020-09" db="EMBL/GenBank/DDBJ databases">
        <authorList>
            <person name="Sun Q."/>
            <person name="Zhou Y."/>
        </authorList>
    </citation>
    <scope>NUCLEOTIDE SEQUENCE</scope>
    <source>
        <strain evidence="19">CGMCC 1.15290</strain>
    </source>
</reference>
<evidence type="ECO:0000313" key="20">
    <source>
        <dbReference type="Proteomes" id="UP000627292"/>
    </source>
</evidence>
<protein>
    <recommendedName>
        <fullName evidence="18">Branched-chain-amino-acid aminotransferase</fullName>
        <ecNumber evidence="18">2.6.1.42</ecNumber>
    </recommendedName>
</protein>
<comment type="caution">
    <text evidence="19">The sequence shown here is derived from an EMBL/GenBank/DDBJ whole genome shotgun (WGS) entry which is preliminary data.</text>
</comment>
<comment type="pathway">
    <text evidence="4">Amino-acid biosynthesis; L-valine biosynthesis; L-valine from pyruvate: step 4/4.</text>
</comment>
<evidence type="ECO:0000256" key="16">
    <source>
        <dbReference type="RuleBase" id="RU004106"/>
    </source>
</evidence>
<dbReference type="InterPro" id="IPR036038">
    <property type="entry name" value="Aminotransferase-like"/>
</dbReference>
<dbReference type="EMBL" id="BMIB01000005">
    <property type="protein sequence ID" value="GGH79050.1"/>
    <property type="molecule type" value="Genomic_DNA"/>
</dbReference>
<sequence length="354" mass="39760">MIDALEIQVTRTAKSKLQDLNLEGIPFGKYFTDHMLVAEYADGEWKTVEIKPYQPLELDPSTSVLHYGQAIFEGIKAYKGDDGAPFIFRPYDNFKRFNKSAARMNMPEVPEEIFIEGMRQLIELEADWIPAIKEHSMYIRPFMISTDPMLGVRPAETYKFIIILSPGGPYYAQPMKIAVEEKFTRAAPGGVGFSKNAGNYGGSMIAATEAKKQGYDQVLWTDAFEHKWLQEVGMMNVFFVIDGVAVTPSLEEGTILEGVTRATVVTLLKEAGHKVEERRISIDELIEAHKAGKVSEIFGTGTAAVIAPIRELKYKDYVMSFDVDAMKVAPEVKATLTAIREGKQEDKHNWLFKI</sequence>
<evidence type="ECO:0000256" key="18">
    <source>
        <dbReference type="RuleBase" id="RU004517"/>
    </source>
</evidence>
<comment type="catalytic activity">
    <reaction evidence="13 18">
        <text>L-isoleucine + 2-oxoglutarate = (S)-3-methyl-2-oxopentanoate + L-glutamate</text>
        <dbReference type="Rhea" id="RHEA:24801"/>
        <dbReference type="ChEBI" id="CHEBI:16810"/>
        <dbReference type="ChEBI" id="CHEBI:29985"/>
        <dbReference type="ChEBI" id="CHEBI:35146"/>
        <dbReference type="ChEBI" id="CHEBI:58045"/>
        <dbReference type="EC" id="2.6.1.42"/>
    </reaction>
</comment>
<dbReference type="RefSeq" id="WP_188957216.1">
    <property type="nucleotide sequence ID" value="NZ_BMIB01000005.1"/>
</dbReference>
<evidence type="ECO:0000256" key="5">
    <source>
        <dbReference type="ARBA" id="ARBA00005072"/>
    </source>
</evidence>
<keyword evidence="11 18" id="KW-0100">Branched-chain amino acid biosynthesis</keyword>
<dbReference type="InterPro" id="IPR043132">
    <property type="entry name" value="BCAT-like_C"/>
</dbReference>
<dbReference type="AlphaFoldDB" id="A0A917J418"/>
<evidence type="ECO:0000256" key="4">
    <source>
        <dbReference type="ARBA" id="ARBA00004931"/>
    </source>
</evidence>
<dbReference type="Pfam" id="PF01063">
    <property type="entry name" value="Aminotran_4"/>
    <property type="match status" value="1"/>
</dbReference>
<dbReference type="Gene3D" id="3.20.10.10">
    <property type="entry name" value="D-amino Acid Aminotransferase, subunit A, domain 2"/>
    <property type="match status" value="1"/>
</dbReference>
<evidence type="ECO:0000256" key="17">
    <source>
        <dbReference type="RuleBase" id="RU004516"/>
    </source>
</evidence>
<dbReference type="PROSITE" id="PS00770">
    <property type="entry name" value="AA_TRANSFER_CLASS_4"/>
    <property type="match status" value="1"/>
</dbReference>
<dbReference type="EC" id="2.6.1.42" evidence="18"/>
<proteinExistence type="inferred from homology"/>
<keyword evidence="9 18" id="KW-0808">Transferase</keyword>
<evidence type="ECO:0000256" key="9">
    <source>
        <dbReference type="ARBA" id="ARBA00022679"/>
    </source>
</evidence>
<keyword evidence="20" id="KW-1185">Reference proteome</keyword>
<name>A0A917J418_9BACT</name>
<dbReference type="InterPro" id="IPR043131">
    <property type="entry name" value="BCAT-like_N"/>
</dbReference>
<dbReference type="CDD" id="cd01557">
    <property type="entry name" value="BCAT_beta_family"/>
    <property type="match status" value="1"/>
</dbReference>
<organism evidence="19 20">
    <name type="scientific">Filimonas zeae</name>
    <dbReference type="NCBI Taxonomy" id="1737353"/>
    <lineage>
        <taxon>Bacteria</taxon>
        <taxon>Pseudomonadati</taxon>
        <taxon>Bacteroidota</taxon>
        <taxon>Chitinophagia</taxon>
        <taxon>Chitinophagales</taxon>
        <taxon>Chitinophagaceae</taxon>
        <taxon>Filimonas</taxon>
    </lineage>
</organism>
<evidence type="ECO:0000313" key="19">
    <source>
        <dbReference type="EMBL" id="GGH79050.1"/>
    </source>
</evidence>
<comment type="function">
    <text evidence="2">Acts on leucine, isoleucine and valine.</text>
</comment>
<comment type="cofactor">
    <cofactor evidence="1 17">
        <name>pyridoxal 5'-phosphate</name>
        <dbReference type="ChEBI" id="CHEBI:597326"/>
    </cofactor>
</comment>
<evidence type="ECO:0000256" key="2">
    <source>
        <dbReference type="ARBA" id="ARBA00003109"/>
    </source>
</evidence>
<comment type="pathway">
    <text evidence="3">Amino-acid biosynthesis; L-isoleucine biosynthesis; L-isoleucine from 2-oxobutanoate: step 4/4.</text>
</comment>
<gene>
    <name evidence="19" type="primary">ilvE</name>
    <name evidence="19" type="ORF">GCM10011379_47830</name>
</gene>
<keyword evidence="7 18" id="KW-0032">Aminotransferase</keyword>
<evidence type="ECO:0000256" key="11">
    <source>
        <dbReference type="ARBA" id="ARBA00023304"/>
    </source>
</evidence>
<dbReference type="NCBIfam" id="TIGR01123">
    <property type="entry name" value="ilvE_II"/>
    <property type="match status" value="1"/>
</dbReference>
<reference evidence="19" key="1">
    <citation type="journal article" date="2014" name="Int. J. Syst. Evol. Microbiol.">
        <title>Complete genome sequence of Corynebacterium casei LMG S-19264T (=DSM 44701T), isolated from a smear-ripened cheese.</title>
        <authorList>
            <consortium name="US DOE Joint Genome Institute (JGI-PGF)"/>
            <person name="Walter F."/>
            <person name="Albersmeier A."/>
            <person name="Kalinowski J."/>
            <person name="Ruckert C."/>
        </authorList>
    </citation>
    <scope>NUCLEOTIDE SEQUENCE</scope>
    <source>
        <strain evidence="19">CGMCC 1.15290</strain>
    </source>
</reference>
<dbReference type="SUPFAM" id="SSF56752">
    <property type="entry name" value="D-aminoacid aminotransferase-like PLP-dependent enzymes"/>
    <property type="match status" value="1"/>
</dbReference>
<evidence type="ECO:0000256" key="3">
    <source>
        <dbReference type="ARBA" id="ARBA00004824"/>
    </source>
</evidence>
<evidence type="ECO:0000256" key="12">
    <source>
        <dbReference type="ARBA" id="ARBA00048212"/>
    </source>
</evidence>
<evidence type="ECO:0000256" key="13">
    <source>
        <dbReference type="ARBA" id="ARBA00048798"/>
    </source>
</evidence>
<dbReference type="GO" id="GO:0004084">
    <property type="term" value="F:branched-chain-amino-acid transaminase activity"/>
    <property type="evidence" value="ECO:0007669"/>
    <property type="project" value="UniProtKB-EC"/>
</dbReference>
<evidence type="ECO:0000256" key="1">
    <source>
        <dbReference type="ARBA" id="ARBA00001933"/>
    </source>
</evidence>
<evidence type="ECO:0000256" key="7">
    <source>
        <dbReference type="ARBA" id="ARBA00022576"/>
    </source>
</evidence>
<dbReference type="InterPro" id="IPR001544">
    <property type="entry name" value="Aminotrans_IV"/>
</dbReference>
<evidence type="ECO:0000256" key="6">
    <source>
        <dbReference type="ARBA" id="ARBA00009320"/>
    </source>
</evidence>
<comment type="catalytic activity">
    <reaction evidence="14 18">
        <text>L-leucine + 2-oxoglutarate = 4-methyl-2-oxopentanoate + L-glutamate</text>
        <dbReference type="Rhea" id="RHEA:18321"/>
        <dbReference type="ChEBI" id="CHEBI:16810"/>
        <dbReference type="ChEBI" id="CHEBI:17865"/>
        <dbReference type="ChEBI" id="CHEBI:29985"/>
        <dbReference type="ChEBI" id="CHEBI:57427"/>
        <dbReference type="EC" id="2.6.1.42"/>
    </reaction>
</comment>
<accession>A0A917J418</accession>
<feature type="modified residue" description="N6-(pyridoxal phosphate)lysine" evidence="15">
    <location>
        <position position="195"/>
    </location>
</feature>
<dbReference type="Gene3D" id="3.30.470.10">
    <property type="match status" value="1"/>
</dbReference>
<dbReference type="GO" id="GO:0009082">
    <property type="term" value="P:branched-chain amino acid biosynthetic process"/>
    <property type="evidence" value="ECO:0007669"/>
    <property type="project" value="UniProtKB-KW"/>
</dbReference>
<dbReference type="Proteomes" id="UP000627292">
    <property type="component" value="Unassembled WGS sequence"/>
</dbReference>
<comment type="pathway">
    <text evidence="5">Amino-acid biosynthesis; L-leucine biosynthesis; L-leucine from 3-methyl-2-oxobutanoate: step 4/4.</text>
</comment>
<dbReference type="PANTHER" id="PTHR11825">
    <property type="entry name" value="SUBGROUP IIII AMINOTRANSFERASE"/>
    <property type="match status" value="1"/>
</dbReference>
<evidence type="ECO:0000256" key="8">
    <source>
        <dbReference type="ARBA" id="ARBA00022605"/>
    </source>
</evidence>
<dbReference type="InterPro" id="IPR018300">
    <property type="entry name" value="Aminotrans_IV_CS"/>
</dbReference>
<evidence type="ECO:0000256" key="15">
    <source>
        <dbReference type="PIRSR" id="PIRSR006468-1"/>
    </source>
</evidence>
<dbReference type="InterPro" id="IPR033939">
    <property type="entry name" value="BCAT_family"/>
</dbReference>
<dbReference type="PIRSF" id="PIRSF006468">
    <property type="entry name" value="BCAT1"/>
    <property type="match status" value="1"/>
</dbReference>
<dbReference type="GO" id="GO:0008652">
    <property type="term" value="P:amino acid biosynthetic process"/>
    <property type="evidence" value="ECO:0007669"/>
    <property type="project" value="UniProtKB-KW"/>
</dbReference>
<comment type="similarity">
    <text evidence="6 16">Belongs to the class-IV pyridoxal-phosphate-dependent aminotransferase family.</text>
</comment>
<comment type="catalytic activity">
    <reaction evidence="12 18">
        <text>L-valine + 2-oxoglutarate = 3-methyl-2-oxobutanoate + L-glutamate</text>
        <dbReference type="Rhea" id="RHEA:24813"/>
        <dbReference type="ChEBI" id="CHEBI:11851"/>
        <dbReference type="ChEBI" id="CHEBI:16810"/>
        <dbReference type="ChEBI" id="CHEBI:29985"/>
        <dbReference type="ChEBI" id="CHEBI:57762"/>
        <dbReference type="EC" id="2.6.1.42"/>
    </reaction>
</comment>